<dbReference type="SUPFAM" id="SSF49464">
    <property type="entry name" value="Carboxypeptidase regulatory domain-like"/>
    <property type="match status" value="1"/>
</dbReference>
<dbReference type="InterPro" id="IPR018946">
    <property type="entry name" value="PhoD-like_MPP"/>
</dbReference>
<dbReference type="InterPro" id="IPR019546">
    <property type="entry name" value="TAT_signal_bac_arc"/>
</dbReference>
<dbReference type="PANTHER" id="PTHR43606">
    <property type="entry name" value="PHOSPHATASE, PUTATIVE (AFU_ORTHOLOGUE AFUA_6G08710)-RELATED"/>
    <property type="match status" value="1"/>
</dbReference>
<dbReference type="Gene3D" id="3.60.21.70">
    <property type="entry name" value="PhoD-like phosphatase"/>
    <property type="match status" value="1"/>
</dbReference>
<gene>
    <name evidence="4" type="ORF">FHX42_001168</name>
</gene>
<dbReference type="Pfam" id="PF16655">
    <property type="entry name" value="PhoD_N"/>
    <property type="match status" value="1"/>
</dbReference>
<dbReference type="NCBIfam" id="TIGR01409">
    <property type="entry name" value="TAT_signal_seq"/>
    <property type="match status" value="1"/>
</dbReference>
<evidence type="ECO:0000313" key="4">
    <source>
        <dbReference type="EMBL" id="MBA8823839.1"/>
    </source>
</evidence>
<feature type="region of interest" description="Disordered" evidence="1">
    <location>
        <begin position="749"/>
        <end position="777"/>
    </location>
</feature>
<dbReference type="InterPro" id="IPR038607">
    <property type="entry name" value="PhoD-like_sf"/>
</dbReference>
<dbReference type="InterPro" id="IPR032093">
    <property type="entry name" value="PhoD_N"/>
</dbReference>
<dbReference type="PANTHER" id="PTHR43606:SF2">
    <property type="entry name" value="ALKALINE PHOSPHATASE FAMILY PROTEIN (AFU_ORTHOLOGUE AFUA_5G03860)"/>
    <property type="match status" value="1"/>
</dbReference>
<keyword evidence="5" id="KW-1185">Reference proteome</keyword>
<comment type="caution">
    <text evidence="4">The sequence shown here is derived from an EMBL/GenBank/DDBJ whole genome shotgun (WGS) entry which is preliminary data.</text>
</comment>
<protein>
    <submittedName>
        <fullName evidence="4">Phosphodiesterase/alkaline phosphatase D-like protein</fullName>
    </submittedName>
</protein>
<dbReference type="CDD" id="cd07389">
    <property type="entry name" value="MPP_PhoD"/>
    <property type="match status" value="1"/>
</dbReference>
<evidence type="ECO:0000256" key="1">
    <source>
        <dbReference type="SAM" id="MobiDB-lite"/>
    </source>
</evidence>
<proteinExistence type="predicted"/>
<sequence>MTGEQPVGRISRRNFLGGASATAVLLGTGALNSGQAHALPPELGDPFTLGVASGDPLPDSVVLWTRLAPDPVAADGRGGMPPETFGVRYEVAEDREFGRIVRRGAAEATPELGHSVHPEVDGLRPGREYFYRFRAGRAVSPVGRTRTAPARGARVDRLRFALASCQAWVGGRYAAYRTMAEDDLDFVVHVGDYIYEGGGTRTLADFRLLHARYKGSEDLRAAHAAFAFVTTFDDHEVDNNWTGDVPQDDTPSFLELRANAFQAYYEHLPLRIGARPDGADMRLYRRFTFGDLLELTVLDTRQYRTDQADGRFIAPRDTDALDGDRTMTGAKQERWLLDGLAGSRARWNAIGQQTIMAFYDYDTSESVSINHDQWDGYAAARDRLLGFVAERRPSNVVVLSGDWHSSWVNDLKADFTDPGSETLATEFVGTSISSGCGWRDSVAAALGANPHVKFFDGDFRGYTRCTVTPAKWRTDYRVVNDPSDPAGPAFTLASFAVADGVAGARRLDTGDGISGEVTDADGGATLASVAVEARTPNGTVAGRGSTDPDGRYRLLVTPGDYEVVATAGSYRTASRAVTVPADGVAQVDLTLQRLTGAAAGIGKRLASSLAQASTEDIVIENGMLAMVVAAVTEDGQLRGTTRGKVLDMAIRGRADQLDWINVGYASATEPAGTEAWQQTTVRYDDVRVERPGPGSAAVRASGSATDFPALRVSTTYRIEPEQPWIVAESTFTNTGSAPITSWIGDSMDHDGAGQRSGVPGHGTITTPYGSPRHYEPTEPWIGQTGTDPQTYGLIYDDGYPGLTAQATGNWVLSQLRVDIPPAGSTTFTRRIVAVDNAGAIDPFAVLSELYRASR</sequence>
<dbReference type="PROSITE" id="PS51318">
    <property type="entry name" value="TAT"/>
    <property type="match status" value="1"/>
</dbReference>
<dbReference type="Proteomes" id="UP000569329">
    <property type="component" value="Unassembled WGS sequence"/>
</dbReference>
<dbReference type="Pfam" id="PF13620">
    <property type="entry name" value="CarboxypepD_reg"/>
    <property type="match status" value="1"/>
</dbReference>
<reference evidence="4 5" key="1">
    <citation type="submission" date="2020-07" db="EMBL/GenBank/DDBJ databases">
        <title>Sequencing the genomes of 1000 actinobacteria strains.</title>
        <authorList>
            <person name="Klenk H.-P."/>
        </authorList>
    </citation>
    <scope>NUCLEOTIDE SEQUENCE [LARGE SCALE GENOMIC DNA]</scope>
    <source>
        <strain evidence="4 5">DSM 45975</strain>
    </source>
</reference>
<dbReference type="AlphaFoldDB" id="A0A839DSW6"/>
<dbReference type="InterPro" id="IPR008969">
    <property type="entry name" value="CarboxyPept-like_regulatory"/>
</dbReference>
<dbReference type="SUPFAM" id="SSF56300">
    <property type="entry name" value="Metallo-dependent phosphatases"/>
    <property type="match status" value="1"/>
</dbReference>
<dbReference type="RefSeq" id="WP_182543072.1">
    <property type="nucleotide sequence ID" value="NZ_JACGWZ010000001.1"/>
</dbReference>
<feature type="domain" description="PhoD-like phosphatase metallophosphatase" evidence="2">
    <location>
        <begin position="160"/>
        <end position="476"/>
    </location>
</feature>
<dbReference type="Pfam" id="PF09423">
    <property type="entry name" value="PhoD"/>
    <property type="match status" value="1"/>
</dbReference>
<feature type="domain" description="Phospholipase D N-terminal" evidence="3">
    <location>
        <begin position="49"/>
        <end position="147"/>
    </location>
</feature>
<name>A0A839DSW6_9PSEU</name>
<accession>A0A839DSW6</accession>
<evidence type="ECO:0000259" key="2">
    <source>
        <dbReference type="Pfam" id="PF09423"/>
    </source>
</evidence>
<organism evidence="4 5">
    <name type="scientific">Halosaccharopolyspora lacisalsi</name>
    <dbReference type="NCBI Taxonomy" id="1000566"/>
    <lineage>
        <taxon>Bacteria</taxon>
        <taxon>Bacillati</taxon>
        <taxon>Actinomycetota</taxon>
        <taxon>Actinomycetes</taxon>
        <taxon>Pseudonocardiales</taxon>
        <taxon>Pseudonocardiaceae</taxon>
        <taxon>Halosaccharopolyspora</taxon>
    </lineage>
</organism>
<evidence type="ECO:0000259" key="3">
    <source>
        <dbReference type="Pfam" id="PF16655"/>
    </source>
</evidence>
<evidence type="ECO:0000313" key="5">
    <source>
        <dbReference type="Proteomes" id="UP000569329"/>
    </source>
</evidence>
<dbReference type="Gene3D" id="2.60.40.380">
    <property type="entry name" value="Purple acid phosphatase-like, N-terminal"/>
    <property type="match status" value="1"/>
</dbReference>
<dbReference type="InterPro" id="IPR029052">
    <property type="entry name" value="Metallo-depent_PP-like"/>
</dbReference>
<dbReference type="InterPro" id="IPR006311">
    <property type="entry name" value="TAT_signal"/>
</dbReference>
<dbReference type="EMBL" id="JACGWZ010000001">
    <property type="protein sequence ID" value="MBA8823839.1"/>
    <property type="molecule type" value="Genomic_DNA"/>
</dbReference>
<dbReference type="InterPro" id="IPR052900">
    <property type="entry name" value="Phospholipid_Metab_Enz"/>
</dbReference>